<gene>
    <name evidence="3" type="ORF">LSTR_LSTR016732</name>
</gene>
<dbReference type="PROSITE" id="PS50082">
    <property type="entry name" value="WD_REPEATS_2"/>
    <property type="match status" value="2"/>
</dbReference>
<evidence type="ECO:0000313" key="3">
    <source>
        <dbReference type="EMBL" id="RZF35739.1"/>
    </source>
</evidence>
<feature type="compositionally biased region" description="Low complexity" evidence="2">
    <location>
        <begin position="524"/>
        <end position="542"/>
    </location>
</feature>
<keyword evidence="4" id="KW-1185">Reference proteome</keyword>
<name>A0A482WQ58_LAOST</name>
<feature type="region of interest" description="Disordered" evidence="2">
    <location>
        <begin position="502"/>
        <end position="549"/>
    </location>
</feature>
<feature type="repeat" description="WD" evidence="1">
    <location>
        <begin position="883"/>
        <end position="923"/>
    </location>
</feature>
<protein>
    <submittedName>
        <fullName evidence="3">Uncharacterized protein</fullName>
    </submittedName>
</protein>
<dbReference type="SMART" id="SM00320">
    <property type="entry name" value="WD40"/>
    <property type="match status" value="5"/>
</dbReference>
<dbReference type="PANTHER" id="PTHR44662:SF1">
    <property type="entry name" value="WD REPEAT-CONTAINING PROTEIN 81"/>
    <property type="match status" value="1"/>
</dbReference>
<evidence type="ECO:0000256" key="2">
    <source>
        <dbReference type="SAM" id="MobiDB-lite"/>
    </source>
</evidence>
<dbReference type="GO" id="GO:0035973">
    <property type="term" value="P:aggrephagy"/>
    <property type="evidence" value="ECO:0007669"/>
    <property type="project" value="TreeGrafter"/>
</dbReference>
<dbReference type="Pfam" id="PF00400">
    <property type="entry name" value="WD40"/>
    <property type="match status" value="3"/>
</dbReference>
<dbReference type="STRING" id="195883.A0A482WQ58"/>
<keyword evidence="1" id="KW-0853">WD repeat</keyword>
<dbReference type="AlphaFoldDB" id="A0A482WQ58"/>
<comment type="caution">
    <text evidence="3">The sequence shown here is derived from an EMBL/GenBank/DDBJ whole genome shotgun (WGS) entry which is preliminary data.</text>
</comment>
<evidence type="ECO:0000313" key="4">
    <source>
        <dbReference type="Proteomes" id="UP000291343"/>
    </source>
</evidence>
<feature type="repeat" description="WD" evidence="1">
    <location>
        <begin position="705"/>
        <end position="740"/>
    </location>
</feature>
<dbReference type="SMR" id="A0A482WQ58"/>
<dbReference type="InParanoid" id="A0A482WQ58"/>
<feature type="region of interest" description="Disordered" evidence="2">
    <location>
        <begin position="125"/>
        <end position="173"/>
    </location>
</feature>
<organism evidence="3 4">
    <name type="scientific">Laodelphax striatellus</name>
    <name type="common">Small brown planthopper</name>
    <name type="synonym">Delphax striatella</name>
    <dbReference type="NCBI Taxonomy" id="195883"/>
    <lineage>
        <taxon>Eukaryota</taxon>
        <taxon>Metazoa</taxon>
        <taxon>Ecdysozoa</taxon>
        <taxon>Arthropoda</taxon>
        <taxon>Hexapoda</taxon>
        <taxon>Insecta</taxon>
        <taxon>Pterygota</taxon>
        <taxon>Neoptera</taxon>
        <taxon>Paraneoptera</taxon>
        <taxon>Hemiptera</taxon>
        <taxon>Auchenorrhyncha</taxon>
        <taxon>Fulgoroidea</taxon>
        <taxon>Delphacidae</taxon>
        <taxon>Criomorphinae</taxon>
        <taxon>Laodelphax</taxon>
    </lineage>
</organism>
<dbReference type="InterPro" id="IPR052651">
    <property type="entry name" value="WDR81"/>
</dbReference>
<reference evidence="3 4" key="1">
    <citation type="journal article" date="2017" name="Gigascience">
        <title>Genome sequence of the small brown planthopper, Laodelphax striatellus.</title>
        <authorList>
            <person name="Zhu J."/>
            <person name="Jiang F."/>
            <person name="Wang X."/>
            <person name="Yang P."/>
            <person name="Bao Y."/>
            <person name="Zhao W."/>
            <person name="Wang W."/>
            <person name="Lu H."/>
            <person name="Wang Q."/>
            <person name="Cui N."/>
            <person name="Li J."/>
            <person name="Chen X."/>
            <person name="Luo L."/>
            <person name="Yu J."/>
            <person name="Kang L."/>
            <person name="Cui F."/>
        </authorList>
    </citation>
    <scope>NUCLEOTIDE SEQUENCE [LARGE SCALE GENOMIC DNA]</scope>
    <source>
        <strain evidence="3">Lst14</strain>
    </source>
</reference>
<dbReference type="InterPro" id="IPR015943">
    <property type="entry name" value="WD40/YVTN_repeat-like_dom_sf"/>
</dbReference>
<dbReference type="Gene3D" id="2.130.10.10">
    <property type="entry name" value="YVTN repeat-like/Quinoprotein amine dehydrogenase"/>
    <property type="match status" value="2"/>
</dbReference>
<dbReference type="GO" id="GO:0005739">
    <property type="term" value="C:mitochondrion"/>
    <property type="evidence" value="ECO:0007669"/>
    <property type="project" value="TreeGrafter"/>
</dbReference>
<evidence type="ECO:0000256" key="1">
    <source>
        <dbReference type="PROSITE-ProRule" id="PRU00221"/>
    </source>
</evidence>
<feature type="region of interest" description="Disordered" evidence="2">
    <location>
        <begin position="216"/>
        <end position="237"/>
    </location>
</feature>
<dbReference type="InterPro" id="IPR036322">
    <property type="entry name" value="WD40_repeat_dom_sf"/>
</dbReference>
<dbReference type="PANTHER" id="PTHR44662">
    <property type="entry name" value="WD REPEAT-CONTAINING PROTEIN 81"/>
    <property type="match status" value="1"/>
</dbReference>
<proteinExistence type="predicted"/>
<accession>A0A482WQ58</accession>
<dbReference type="EMBL" id="QKKF02027618">
    <property type="protein sequence ID" value="RZF35739.1"/>
    <property type="molecule type" value="Genomic_DNA"/>
</dbReference>
<feature type="compositionally biased region" description="Basic and acidic residues" evidence="2">
    <location>
        <begin position="152"/>
        <end position="163"/>
    </location>
</feature>
<sequence length="1001" mass="108732">MFNHLCNEFGLLPCGKQKMQKEKKVDELEALGPVQSRQILLEPMMKLYDREAVTEAECENANRLKKRIKIYHRSFLLRLIVRFGLKTFLEHFTRPLVEAVGGYHDFDSTASSGIRASSSMAGGNYGDVDESVDDALYPGNALSPLDEDSSLDSERNATESRTETEEDAGISARPETEVFVFEGEDSETEDTAESKTLHNSLLIDQLSIDEQTTTADELPLDDGQGHAANPRSPTIDIPPASLAVGEGEGEAHWRSRQLSDDSSSCGGAAMEYTKLYVREVCEVSGESAVWLAHRLGPMLSARFLTRDLLRMLALCYTGADNLATLPAVQQAAAAAAQQSGNAAPQMVLVGDEAAGKVLECLALITALYGDQFVVLQFLPHIGDLISLCKRKLTLNLEGGLISCLVLFKHVLPFISDAVLAEILQDVILKTVIQPCVRLVSSSRLCLPSCGVARCVLAVRLLECIYTLAVRLTTVEQRLQLVNTLQRYFLAFSKPRLHQCASRHSATARSDEKDGASRVREYDSADSCSPPRASSPSAASKTSSSDDQRSKTLEEIKKVLGPSLAYLSFTTFANFFGEGFMEQTLKNYDLIQELCRQYKQEQASLGQPVPGPIDIPYILESQPDTADEVGSFGTVIGNRIDLKEPIAKSSSPGIAGSVEDAGLVQKRMDNSNRHLKGNWLAYWEHEIGRSGKDTRFNVKQIKLQSFGGHTNSIRALHVLDNENSFFSASRDKTVKLWSLRSQGDGTSTTSPQYTYSGHRKCVVSLAFVWRVRLAASSDSVVHVWDPFVGRRLGYSCARLAPVNLVRALPAPSACLLAATMDAAVKLLDARTAMGLGDIKVSLNATGGVIRCMAVSQGKHWVALGQASGQLTILDLRTGTVLASWRGHEGEVLQLAAVDDQTIVSSSLDQAVSVWNAADGKLICHMKGPTEPFHCLSVQGGELISGTTANRVGVHTAFDAAATYTSTRLRTDSLKGVLTVMEVLPLNRLILLGADTGAISLIC</sequence>
<dbReference type="GO" id="GO:0035014">
    <property type="term" value="F:phosphatidylinositol 3-kinase regulator activity"/>
    <property type="evidence" value="ECO:0007669"/>
    <property type="project" value="TreeGrafter"/>
</dbReference>
<dbReference type="InterPro" id="IPR001680">
    <property type="entry name" value="WD40_rpt"/>
</dbReference>
<dbReference type="Proteomes" id="UP000291343">
    <property type="component" value="Unassembled WGS sequence"/>
</dbReference>
<dbReference type="FunCoup" id="A0A482WQ58">
    <property type="interactions" value="739"/>
</dbReference>
<dbReference type="SUPFAM" id="SSF50978">
    <property type="entry name" value="WD40 repeat-like"/>
    <property type="match status" value="1"/>
</dbReference>
<dbReference type="OrthoDB" id="29306at2759"/>
<dbReference type="PROSITE" id="PS50294">
    <property type="entry name" value="WD_REPEATS_REGION"/>
    <property type="match status" value="1"/>
</dbReference>
<feature type="compositionally biased region" description="Basic and acidic residues" evidence="2">
    <location>
        <begin position="508"/>
        <end position="522"/>
    </location>
</feature>